<keyword evidence="7" id="KW-0812">Transmembrane</keyword>
<dbReference type="GO" id="GO:0005886">
    <property type="term" value="C:plasma membrane"/>
    <property type="evidence" value="ECO:0007669"/>
    <property type="project" value="UniProtKB-SubCell"/>
</dbReference>
<organism evidence="11 12">
    <name type="scientific">Marinagarivorans cellulosilyticus</name>
    <dbReference type="NCBI Taxonomy" id="2721545"/>
    <lineage>
        <taxon>Bacteria</taxon>
        <taxon>Pseudomonadati</taxon>
        <taxon>Pseudomonadota</taxon>
        <taxon>Gammaproteobacteria</taxon>
        <taxon>Cellvibrionales</taxon>
        <taxon>Cellvibrionaceae</taxon>
        <taxon>Marinagarivorans</taxon>
    </lineage>
</organism>
<proteinExistence type="inferred from homology"/>
<evidence type="ECO:0000256" key="4">
    <source>
        <dbReference type="ARBA" id="ARBA00022448"/>
    </source>
</evidence>
<accession>A0AAN1WK58</accession>
<protein>
    <recommendedName>
        <fullName evidence="3">Type II secretion system protein N</fullName>
    </recommendedName>
    <alternativeName>
        <fullName evidence="10">General secretion pathway protein N</fullName>
    </alternativeName>
</protein>
<evidence type="ECO:0000256" key="10">
    <source>
        <dbReference type="ARBA" id="ARBA00030772"/>
    </source>
</evidence>
<keyword evidence="12" id="KW-1185">Reference proteome</keyword>
<dbReference type="InterPro" id="IPR022792">
    <property type="entry name" value="T2SS_protein-GspN"/>
</dbReference>
<dbReference type="GO" id="GO:0015628">
    <property type="term" value="P:protein secretion by the type II secretion system"/>
    <property type="evidence" value="ECO:0007669"/>
    <property type="project" value="InterPro"/>
</dbReference>
<comment type="subcellular location">
    <subcellularLocation>
        <location evidence="1">Cell inner membrane</location>
    </subcellularLocation>
</comment>
<keyword evidence="4" id="KW-0813">Transport</keyword>
<evidence type="ECO:0000256" key="8">
    <source>
        <dbReference type="ARBA" id="ARBA00022927"/>
    </source>
</evidence>
<sequence length="252" mass="26331">MSKLLKLVLGLVLVGYFCVLVVKRTPATLVTANLVKVLPHVQLAAITGTAWKGRAGAAHLNIEGQVIDLGSISWKFRPLSLLALKACVDVESDVLNGNVCRTVGGVNQLKNLQVELPASLANRSLRDAKIAGVGSLIIAEGAFNDAGEVSSLQGNFTWKGARLNFQGMWFTLGDFAADLSAAGNGAVQANVFDLAGPYGVKLNGEFGIATAPKVKGEVLPREDASDDIRDALGLFAVPQDSGAFAVSYPIGS</sequence>
<keyword evidence="6" id="KW-0997">Cell inner membrane</keyword>
<dbReference type="KEGG" id="marq:MARGE09_P3302"/>
<evidence type="ECO:0000256" key="6">
    <source>
        <dbReference type="ARBA" id="ARBA00022519"/>
    </source>
</evidence>
<dbReference type="Proteomes" id="UP001320119">
    <property type="component" value="Chromosome"/>
</dbReference>
<dbReference type="EMBL" id="AP023086">
    <property type="protein sequence ID" value="BCD99101.1"/>
    <property type="molecule type" value="Genomic_DNA"/>
</dbReference>
<evidence type="ECO:0000256" key="5">
    <source>
        <dbReference type="ARBA" id="ARBA00022475"/>
    </source>
</evidence>
<evidence type="ECO:0000256" key="2">
    <source>
        <dbReference type="ARBA" id="ARBA00007208"/>
    </source>
</evidence>
<comment type="similarity">
    <text evidence="2">Belongs to the GSP N family.</text>
</comment>
<evidence type="ECO:0000313" key="12">
    <source>
        <dbReference type="Proteomes" id="UP001320119"/>
    </source>
</evidence>
<name>A0AAN1WK58_9GAMM</name>
<keyword evidence="5" id="KW-1003">Cell membrane</keyword>
<evidence type="ECO:0000256" key="3">
    <source>
        <dbReference type="ARBA" id="ARBA00021563"/>
    </source>
</evidence>
<dbReference type="RefSeq" id="WP_236984029.1">
    <property type="nucleotide sequence ID" value="NZ_AP023086.1"/>
</dbReference>
<evidence type="ECO:0000256" key="7">
    <source>
        <dbReference type="ARBA" id="ARBA00022692"/>
    </source>
</evidence>
<reference evidence="11 12" key="1">
    <citation type="journal article" date="2022" name="IScience">
        <title>An ultrasensitive nanofiber-based assay for enzymatic hydrolysis and deep-sea microbial degradation of cellulose.</title>
        <authorList>
            <person name="Tsudome M."/>
            <person name="Tachioka M."/>
            <person name="Miyazaki M."/>
            <person name="Uchimura K."/>
            <person name="Tsuda M."/>
            <person name="Takaki Y."/>
            <person name="Deguchi S."/>
        </authorList>
    </citation>
    <scope>NUCLEOTIDE SEQUENCE [LARGE SCALE GENOMIC DNA]</scope>
    <source>
        <strain evidence="11 12">GE09</strain>
    </source>
</reference>
<evidence type="ECO:0000313" key="11">
    <source>
        <dbReference type="EMBL" id="BCD99101.1"/>
    </source>
</evidence>
<evidence type="ECO:0000256" key="1">
    <source>
        <dbReference type="ARBA" id="ARBA00004533"/>
    </source>
</evidence>
<dbReference type="AlphaFoldDB" id="A0AAN1WK58"/>
<dbReference type="GO" id="GO:0015627">
    <property type="term" value="C:type II protein secretion system complex"/>
    <property type="evidence" value="ECO:0007669"/>
    <property type="project" value="InterPro"/>
</dbReference>
<keyword evidence="9" id="KW-0472">Membrane</keyword>
<evidence type="ECO:0000256" key="9">
    <source>
        <dbReference type="ARBA" id="ARBA00023136"/>
    </source>
</evidence>
<keyword evidence="8" id="KW-0653">Protein transport</keyword>
<gene>
    <name evidence="11" type="ORF">MARGE09_P3302</name>
</gene>
<dbReference type="Pfam" id="PF01203">
    <property type="entry name" value="T2SSN"/>
    <property type="match status" value="1"/>
</dbReference>